<proteinExistence type="predicted"/>
<dbReference type="Proteomes" id="UP000054248">
    <property type="component" value="Unassembled WGS sequence"/>
</dbReference>
<sequence>MKMKNPQRVERCYVSRKKTIGKDQGAQLREMVLRYGEKLSSPPDTHPQFER</sequence>
<reference evidence="2" key="2">
    <citation type="submission" date="2015-01" db="EMBL/GenBank/DDBJ databases">
        <title>Evolutionary Origins and Diversification of the Mycorrhizal Mutualists.</title>
        <authorList>
            <consortium name="DOE Joint Genome Institute"/>
            <consortium name="Mycorrhizal Genomics Consortium"/>
            <person name="Kohler A."/>
            <person name="Kuo A."/>
            <person name="Nagy L.G."/>
            <person name="Floudas D."/>
            <person name="Copeland A."/>
            <person name="Barry K.W."/>
            <person name="Cichocki N."/>
            <person name="Veneault-Fourrey C."/>
            <person name="LaButti K."/>
            <person name="Lindquist E.A."/>
            <person name="Lipzen A."/>
            <person name="Lundell T."/>
            <person name="Morin E."/>
            <person name="Murat C."/>
            <person name="Riley R."/>
            <person name="Ohm R."/>
            <person name="Sun H."/>
            <person name="Tunlid A."/>
            <person name="Henrissat B."/>
            <person name="Grigoriev I.V."/>
            <person name="Hibbett D.S."/>
            <person name="Martin F."/>
        </authorList>
    </citation>
    <scope>NUCLEOTIDE SEQUENCE [LARGE SCALE GENOMIC DNA]</scope>
    <source>
        <strain evidence="2">MUT 4182</strain>
    </source>
</reference>
<evidence type="ECO:0000313" key="1">
    <source>
        <dbReference type="EMBL" id="KIO20420.1"/>
    </source>
</evidence>
<accession>A0A0C3PYM5</accession>
<gene>
    <name evidence="1" type="ORF">M407DRAFT_245814</name>
</gene>
<evidence type="ECO:0000313" key="2">
    <source>
        <dbReference type="Proteomes" id="UP000054248"/>
    </source>
</evidence>
<keyword evidence="2" id="KW-1185">Reference proteome</keyword>
<protein>
    <submittedName>
        <fullName evidence="1">Uncharacterized protein</fullName>
    </submittedName>
</protein>
<dbReference type="HOGENOM" id="CLU_3112251_0_0_1"/>
<dbReference type="AlphaFoldDB" id="A0A0C3PYM5"/>
<reference evidence="1 2" key="1">
    <citation type="submission" date="2014-04" db="EMBL/GenBank/DDBJ databases">
        <authorList>
            <consortium name="DOE Joint Genome Institute"/>
            <person name="Kuo A."/>
            <person name="Girlanda M."/>
            <person name="Perotto S."/>
            <person name="Kohler A."/>
            <person name="Nagy L.G."/>
            <person name="Floudas D."/>
            <person name="Copeland A."/>
            <person name="Barry K.W."/>
            <person name="Cichocki N."/>
            <person name="Veneault-Fourrey C."/>
            <person name="LaButti K."/>
            <person name="Lindquist E.A."/>
            <person name="Lipzen A."/>
            <person name="Lundell T."/>
            <person name="Morin E."/>
            <person name="Murat C."/>
            <person name="Sun H."/>
            <person name="Tunlid A."/>
            <person name="Henrissat B."/>
            <person name="Grigoriev I.V."/>
            <person name="Hibbett D.S."/>
            <person name="Martin F."/>
            <person name="Nordberg H.P."/>
            <person name="Cantor M.N."/>
            <person name="Hua S.X."/>
        </authorList>
    </citation>
    <scope>NUCLEOTIDE SEQUENCE [LARGE SCALE GENOMIC DNA]</scope>
    <source>
        <strain evidence="1 2">MUT 4182</strain>
    </source>
</reference>
<feature type="non-terminal residue" evidence="1">
    <location>
        <position position="51"/>
    </location>
</feature>
<dbReference type="EMBL" id="KN823175">
    <property type="protein sequence ID" value="KIO20420.1"/>
    <property type="molecule type" value="Genomic_DNA"/>
</dbReference>
<name>A0A0C3PYM5_9AGAM</name>
<organism evidence="1 2">
    <name type="scientific">Tulasnella calospora MUT 4182</name>
    <dbReference type="NCBI Taxonomy" id="1051891"/>
    <lineage>
        <taxon>Eukaryota</taxon>
        <taxon>Fungi</taxon>
        <taxon>Dikarya</taxon>
        <taxon>Basidiomycota</taxon>
        <taxon>Agaricomycotina</taxon>
        <taxon>Agaricomycetes</taxon>
        <taxon>Cantharellales</taxon>
        <taxon>Tulasnellaceae</taxon>
        <taxon>Tulasnella</taxon>
    </lineage>
</organism>